<name>A0AAV9V7M7_9PEZI</name>
<proteinExistence type="predicted"/>
<feature type="transmembrane region" description="Helical" evidence="1">
    <location>
        <begin position="136"/>
        <end position="156"/>
    </location>
</feature>
<dbReference type="Pfam" id="PF20237">
    <property type="entry name" value="DUF6594"/>
    <property type="match status" value="1"/>
</dbReference>
<comment type="caution">
    <text evidence="3">The sequence shown here is derived from an EMBL/GenBank/DDBJ whole genome shotgun (WGS) entry which is preliminary data.</text>
</comment>
<feature type="domain" description="DUF6594" evidence="2">
    <location>
        <begin position="28"/>
        <end position="199"/>
    </location>
</feature>
<protein>
    <recommendedName>
        <fullName evidence="2">DUF6594 domain-containing protein</fullName>
    </recommendedName>
</protein>
<evidence type="ECO:0000313" key="3">
    <source>
        <dbReference type="EMBL" id="KAK6354747.1"/>
    </source>
</evidence>
<dbReference type="InterPro" id="IPR046529">
    <property type="entry name" value="DUF6594"/>
</dbReference>
<accession>A0AAV9V7M7</accession>
<feature type="transmembrane region" description="Helical" evidence="1">
    <location>
        <begin position="162"/>
        <end position="180"/>
    </location>
</feature>
<evidence type="ECO:0000259" key="2">
    <source>
        <dbReference type="Pfam" id="PF20237"/>
    </source>
</evidence>
<sequence>MQRMYIRELQSLLVRDAVQVYTYGKTDENLKNTRWQTNLTAYVKALQDYDYMESHSTSARDPFLATGEYAVDNYIINENIKPIMQDFVTARARSMGKHISTIPWQTDDSVNATVAITGTRGARSWARSYKDFRRRLVFGIFGGGFLVGPMWLMLLVPGLYNSLISATSFIAGFGLIMACFMDDAKDVLGITAAYAAVLVVFVGTHTATS</sequence>
<gene>
    <name evidence="3" type="ORF">TWF696_003884</name>
</gene>
<dbReference type="Proteomes" id="UP001375240">
    <property type="component" value="Unassembled WGS sequence"/>
</dbReference>
<feature type="transmembrane region" description="Helical" evidence="1">
    <location>
        <begin position="187"/>
        <end position="207"/>
    </location>
</feature>
<dbReference type="AlphaFoldDB" id="A0AAV9V7M7"/>
<keyword evidence="1" id="KW-1133">Transmembrane helix</keyword>
<keyword evidence="1" id="KW-0472">Membrane</keyword>
<evidence type="ECO:0000256" key="1">
    <source>
        <dbReference type="SAM" id="Phobius"/>
    </source>
</evidence>
<organism evidence="3 4">
    <name type="scientific">Orbilia brochopaga</name>
    <dbReference type="NCBI Taxonomy" id="3140254"/>
    <lineage>
        <taxon>Eukaryota</taxon>
        <taxon>Fungi</taxon>
        <taxon>Dikarya</taxon>
        <taxon>Ascomycota</taxon>
        <taxon>Pezizomycotina</taxon>
        <taxon>Orbiliomycetes</taxon>
        <taxon>Orbiliales</taxon>
        <taxon>Orbiliaceae</taxon>
        <taxon>Orbilia</taxon>
    </lineage>
</organism>
<dbReference type="EMBL" id="JAVHNQ010000002">
    <property type="protein sequence ID" value="KAK6354747.1"/>
    <property type="molecule type" value="Genomic_DNA"/>
</dbReference>
<keyword evidence="1" id="KW-0812">Transmembrane</keyword>
<keyword evidence="4" id="KW-1185">Reference proteome</keyword>
<evidence type="ECO:0000313" key="4">
    <source>
        <dbReference type="Proteomes" id="UP001375240"/>
    </source>
</evidence>
<reference evidence="3 4" key="1">
    <citation type="submission" date="2019-10" db="EMBL/GenBank/DDBJ databases">
        <authorList>
            <person name="Palmer J.M."/>
        </authorList>
    </citation>
    <scope>NUCLEOTIDE SEQUENCE [LARGE SCALE GENOMIC DNA]</scope>
    <source>
        <strain evidence="3 4">TWF696</strain>
    </source>
</reference>